<evidence type="ECO:0000259" key="1">
    <source>
        <dbReference type="SMART" id="SM00597"/>
    </source>
</evidence>
<organism evidence="2 3">
    <name type="scientific">Diabrotica virgifera virgifera</name>
    <name type="common">western corn rootworm</name>
    <dbReference type="NCBI Taxonomy" id="50390"/>
    <lineage>
        <taxon>Eukaryota</taxon>
        <taxon>Metazoa</taxon>
        <taxon>Ecdysozoa</taxon>
        <taxon>Arthropoda</taxon>
        <taxon>Hexapoda</taxon>
        <taxon>Insecta</taxon>
        <taxon>Pterygota</taxon>
        <taxon>Neoptera</taxon>
        <taxon>Endopterygota</taxon>
        <taxon>Coleoptera</taxon>
        <taxon>Polyphaga</taxon>
        <taxon>Cucujiformia</taxon>
        <taxon>Chrysomeloidea</taxon>
        <taxon>Chrysomelidae</taxon>
        <taxon>Galerucinae</taxon>
        <taxon>Diabroticina</taxon>
        <taxon>Diabroticites</taxon>
        <taxon>Diabrotica</taxon>
    </lineage>
</organism>
<sequence>MDIDPEVPKSPSSPVCSTNDNLSSYDIGLFVQRSSADGINLIPGLQKKIWTPPDGYSFPASGPRNLKFQRSWLLTYLWLAYSEREDGAFCKCCVLFCARAGGVGRQTLGQLVTNPLRNWKKALDTFEKHNASEYHKRSLLQWSLRLKIEDENALSIDLQLSKQKLDFINESKLHMIPIIETIILCGRQGLALRGSRDTGRISEDEPLINDGNFRALLRFRAKNDEKLKKQLVESPKNAMYISNRVQNELINICHDLIMNHIVDRVNESMGFSFLGDDTPDIAGIEQSSICTRYLDKSDGKFIIREDFLCFITIADFTGKGIGTSYLNFLDSSGLNCTYFLGQGYDGARAVSGEFHGAQAVVRERYPLALYSHCAAHSFNLAVSSACNITAIRNCLGTLESIHTFFIYPKRQNALQDAINEDETLRESRLKKLKKFCKTRWVEQHESVATYLHLQPAVIRALDVISTTWKDPTTSSGAFQLLSAIKTANFQISMHILSSVHSLTLSLSRVLQSENQDLGEAIELADAAKQVLLERRENAEKDFRGIFKTVSKICAKYDIELRKPRLASKQTQRSNVQTDSVQDYFRITIYIPYIDLFLTHIQDRFLNHRKILSNFACLFPNKMKNFNEESCVQLFEPYSSILRDDSRDIWVDEVKLWRQRIAGKNVKNSLEALDVCNGDAFPNVHQMLRILAVLPVTTATNELSFSTLRRLKTYLRSTMSEDRLNGLASLNIHRDVEVDPQRVLEKFFSTPRRVNLLYNN</sequence>
<reference evidence="2" key="1">
    <citation type="submission" date="2025-05" db="UniProtKB">
        <authorList>
            <consortium name="EnsemblMetazoa"/>
        </authorList>
    </citation>
    <scope>IDENTIFICATION</scope>
</reference>
<keyword evidence="3" id="KW-1185">Reference proteome</keyword>
<dbReference type="InterPro" id="IPR052958">
    <property type="entry name" value="IFN-induced_PKR_regulator"/>
</dbReference>
<dbReference type="PANTHER" id="PTHR46289:SF14">
    <property type="entry name" value="DUF4371 DOMAIN-CONTAINING PROTEIN"/>
    <property type="match status" value="1"/>
</dbReference>
<dbReference type="GeneID" id="126883340"/>
<feature type="domain" description="TTF-type" evidence="1">
    <location>
        <begin position="64"/>
        <end position="151"/>
    </location>
</feature>
<accession>A0ABM5K3H3</accession>
<evidence type="ECO:0000313" key="3">
    <source>
        <dbReference type="Proteomes" id="UP001652700"/>
    </source>
</evidence>
<dbReference type="PANTHER" id="PTHR46289">
    <property type="entry name" value="52 KDA REPRESSOR OF THE INHIBITOR OF THE PROTEIN KINASE-LIKE PROTEIN-RELATED"/>
    <property type="match status" value="1"/>
</dbReference>
<evidence type="ECO:0000313" key="2">
    <source>
        <dbReference type="EnsemblMetazoa" id="XP_050504738.1"/>
    </source>
</evidence>
<dbReference type="InterPro" id="IPR008906">
    <property type="entry name" value="HATC_C_dom"/>
</dbReference>
<name>A0ABM5K3H3_DIAVI</name>
<dbReference type="Pfam" id="PF14291">
    <property type="entry name" value="DUF4371"/>
    <property type="match status" value="1"/>
</dbReference>
<dbReference type="InterPro" id="IPR006580">
    <property type="entry name" value="Znf_TTF"/>
</dbReference>
<dbReference type="InterPro" id="IPR025398">
    <property type="entry name" value="DUF4371"/>
</dbReference>
<dbReference type="Proteomes" id="UP001652700">
    <property type="component" value="Unplaced"/>
</dbReference>
<dbReference type="Pfam" id="PF05699">
    <property type="entry name" value="Dimer_Tnp_hAT"/>
    <property type="match status" value="1"/>
</dbReference>
<protein>
    <recommendedName>
        <fullName evidence="1">TTF-type domain-containing protein</fullName>
    </recommendedName>
</protein>
<dbReference type="InterPro" id="IPR012337">
    <property type="entry name" value="RNaseH-like_sf"/>
</dbReference>
<dbReference type="SMART" id="SM00597">
    <property type="entry name" value="ZnF_TTF"/>
    <property type="match status" value="1"/>
</dbReference>
<proteinExistence type="predicted"/>
<dbReference type="EnsemblMetazoa" id="XM_050648781.1">
    <property type="protein sequence ID" value="XP_050504738.1"/>
    <property type="gene ID" value="LOC126883340"/>
</dbReference>
<dbReference type="RefSeq" id="XP_050504738.1">
    <property type="nucleotide sequence ID" value="XM_050648781.1"/>
</dbReference>
<dbReference type="SUPFAM" id="SSF53098">
    <property type="entry name" value="Ribonuclease H-like"/>
    <property type="match status" value="1"/>
</dbReference>